<accession>A0A926DYV0</accession>
<reference evidence="1" key="1">
    <citation type="submission" date="2020-08" db="EMBL/GenBank/DDBJ databases">
        <title>Genome public.</title>
        <authorList>
            <person name="Liu C."/>
            <person name="Sun Q."/>
        </authorList>
    </citation>
    <scope>NUCLEOTIDE SEQUENCE</scope>
    <source>
        <strain evidence="1">NSJ-31</strain>
    </source>
</reference>
<dbReference type="EMBL" id="JACRST010000003">
    <property type="protein sequence ID" value="MBC8545969.1"/>
    <property type="molecule type" value="Genomic_DNA"/>
</dbReference>
<sequence length="292" mass="33167">MFGYVKPYKPQMKICEYDTYKAVYCGLCKQLGHSYGFAACFTLSYDFAFLSILSMALQANGPEFCRERCIAHPLKKSFCCSLNDSSHFAACTAMIMLYYKLEDNYRDSGPGGKALMLLARPFAAAARNKARREYPRVDELVAEMMRRQCALEDARCPSIDEAAEPTARCLSELCSLLSQDETEQRILQRFGYLLGRWIYLIDALDNLEDDIKTGSYNAFVINEHLTVQSDLAPIRGAAVASLNQTAAELAKAYELFELRRYKTILDNVVYLGLKNTLNQVEEKRRNPHDRSL</sequence>
<gene>
    <name evidence="1" type="ORF">H8711_03320</name>
</gene>
<dbReference type="AlphaFoldDB" id="A0A926DYV0"/>
<organism evidence="1 2">
    <name type="scientific">Ligaoa zhengdingensis</name>
    <dbReference type="NCBI Taxonomy" id="2763658"/>
    <lineage>
        <taxon>Bacteria</taxon>
        <taxon>Bacillati</taxon>
        <taxon>Bacillota</taxon>
        <taxon>Clostridia</taxon>
        <taxon>Eubacteriales</taxon>
        <taxon>Oscillospiraceae</taxon>
        <taxon>Ligaoa</taxon>
    </lineage>
</organism>
<evidence type="ECO:0000313" key="1">
    <source>
        <dbReference type="EMBL" id="MBC8545969.1"/>
    </source>
</evidence>
<proteinExistence type="predicted"/>
<protein>
    <submittedName>
        <fullName evidence="1">Uncharacterized protein</fullName>
    </submittedName>
</protein>
<dbReference type="RefSeq" id="WP_249282123.1">
    <property type="nucleotide sequence ID" value="NZ_JACRST010000003.1"/>
</dbReference>
<name>A0A926DYV0_9FIRM</name>
<dbReference type="Pfam" id="PF18937">
    <property type="entry name" value="DUF5685"/>
    <property type="match status" value="1"/>
</dbReference>
<evidence type="ECO:0000313" key="2">
    <source>
        <dbReference type="Proteomes" id="UP000653127"/>
    </source>
</evidence>
<dbReference type="InterPro" id="IPR043740">
    <property type="entry name" value="DUF5685"/>
</dbReference>
<comment type="caution">
    <text evidence="1">The sequence shown here is derived from an EMBL/GenBank/DDBJ whole genome shotgun (WGS) entry which is preliminary data.</text>
</comment>
<dbReference type="Proteomes" id="UP000653127">
    <property type="component" value="Unassembled WGS sequence"/>
</dbReference>
<keyword evidence="2" id="KW-1185">Reference proteome</keyword>